<protein>
    <recommendedName>
        <fullName evidence="3">Phospholipase C/D domain-containing protein</fullName>
    </recommendedName>
</protein>
<feature type="non-terminal residue" evidence="1">
    <location>
        <position position="107"/>
    </location>
</feature>
<accession>A0ABU3XGE1</accession>
<organism evidence="1 2">
    <name type="scientific">Alkalihalophilus lindianensis</name>
    <dbReference type="NCBI Taxonomy" id="1630542"/>
    <lineage>
        <taxon>Bacteria</taxon>
        <taxon>Bacillati</taxon>
        <taxon>Bacillota</taxon>
        <taxon>Bacilli</taxon>
        <taxon>Bacillales</taxon>
        <taxon>Bacillaceae</taxon>
        <taxon>Alkalihalophilus</taxon>
    </lineage>
</organism>
<reference evidence="1 2" key="1">
    <citation type="submission" date="2023-10" db="EMBL/GenBank/DDBJ databases">
        <title>Screening of Alkalihalobacillus lindianensis BZ-TG-R113 and Its Alleviation of Salt Stress on Rapeseed Growth.</title>
        <authorList>
            <person name="Zhao B."/>
            <person name="Guo T."/>
        </authorList>
    </citation>
    <scope>NUCLEOTIDE SEQUENCE [LARGE SCALE GENOMIC DNA]</scope>
    <source>
        <strain evidence="1 2">BZ-TG-R113</strain>
    </source>
</reference>
<evidence type="ECO:0000313" key="2">
    <source>
        <dbReference type="Proteomes" id="UP001287282"/>
    </source>
</evidence>
<proteinExistence type="predicted"/>
<feature type="non-terminal residue" evidence="1">
    <location>
        <position position="1"/>
    </location>
</feature>
<gene>
    <name evidence="1" type="ORF">RYX56_21670</name>
</gene>
<comment type="caution">
    <text evidence="1">The sequence shown here is derived from an EMBL/GenBank/DDBJ whole genome shotgun (WGS) entry which is preliminary data.</text>
</comment>
<keyword evidence="2" id="KW-1185">Reference proteome</keyword>
<dbReference type="Proteomes" id="UP001287282">
    <property type="component" value="Unassembled WGS sequence"/>
</dbReference>
<evidence type="ECO:0000313" key="1">
    <source>
        <dbReference type="EMBL" id="MDV2686963.1"/>
    </source>
</evidence>
<name>A0ABU3XGE1_9BACI</name>
<evidence type="ECO:0008006" key="3">
    <source>
        <dbReference type="Google" id="ProtNLM"/>
    </source>
</evidence>
<sequence length="107" mass="12448">ELGDLSQFYLGSISPDAIHMRSNADKSAKRKTHLTPIGQRRIEVNDIDFVKSLPNFIKANQSKSDVDFLWGYCVHLLTDVYWIKRIYHKFVEDYRNDPSPVYNISEA</sequence>
<dbReference type="EMBL" id="JAWJBA010000138">
    <property type="protein sequence ID" value="MDV2686963.1"/>
    <property type="molecule type" value="Genomic_DNA"/>
</dbReference>